<dbReference type="AlphaFoldDB" id="A0A1F6D274"/>
<dbReference type="Gene3D" id="3.40.1830.10">
    <property type="entry name" value="Thermophilic metalloprotease (M29)"/>
    <property type="match status" value="1"/>
</dbReference>
<keyword evidence="8" id="KW-0378">Hydrolase</keyword>
<name>A0A1F6D274_HANXR</name>
<evidence type="ECO:0000256" key="2">
    <source>
        <dbReference type="ARBA" id="ARBA00001946"/>
    </source>
</evidence>
<evidence type="ECO:0000256" key="3">
    <source>
        <dbReference type="ARBA" id="ARBA00001947"/>
    </source>
</evidence>
<sequence>MQSLILIRGLLLLHALTFGLFSTATGQEQKMGQSQNHEELARRVVLTSAGVKPGDVVVVSGGKHTIPLMEAIAIEERKAGGLVTMFLNSDRVIHSRNVDVPEQYLEQEPHYLVEWFKHVDVYIGLPSAEDPQTAIAGVPQARIAKISKAERVVTNMLNEAKLRYLSIGYPTRQFAELNQLDFATYEKIFREALNADYRMISEKGKTLKQILQGAKVVRVVSPDGTDFTFSIGDRPVIVDDGIVTAEDAQSKVLYVRSAFLPGGRAFVAPIETSANGKVMAPKARCRNEPLTGVSFEFKNGKLQNFKADRNAECFNATMAAYSGSKDMFGAFSIGLNHNWKVMEAPGDYRPAPAAGMVQIGIGNNQLTGGNNADPGSFSFPITRATVTVDGKVVVKDGRLAF</sequence>
<keyword evidence="6" id="KW-0645">Protease</keyword>
<dbReference type="EMBL" id="MFKF01000079">
    <property type="protein sequence ID" value="OGG55420.1"/>
    <property type="molecule type" value="Genomic_DNA"/>
</dbReference>
<feature type="signal peptide" evidence="10">
    <location>
        <begin position="1"/>
        <end position="26"/>
    </location>
</feature>
<dbReference type="Pfam" id="PF02073">
    <property type="entry name" value="Peptidase_M29"/>
    <property type="match status" value="1"/>
</dbReference>
<dbReference type="GO" id="GO:0008237">
    <property type="term" value="F:metallopeptidase activity"/>
    <property type="evidence" value="ECO:0007669"/>
    <property type="project" value="UniProtKB-KW"/>
</dbReference>
<keyword evidence="5" id="KW-0031">Aminopeptidase</keyword>
<keyword evidence="7" id="KW-0479">Metal-binding</keyword>
<reference evidence="11 12" key="1">
    <citation type="journal article" date="2016" name="Nat. Commun.">
        <title>Thousands of microbial genomes shed light on interconnected biogeochemical processes in an aquifer system.</title>
        <authorList>
            <person name="Anantharaman K."/>
            <person name="Brown C.T."/>
            <person name="Hug L.A."/>
            <person name="Sharon I."/>
            <person name="Castelle C.J."/>
            <person name="Probst A.J."/>
            <person name="Thomas B.C."/>
            <person name="Singh A."/>
            <person name="Wilkins M.J."/>
            <person name="Karaoz U."/>
            <person name="Brodie E.L."/>
            <person name="Williams K.H."/>
            <person name="Hubbard S.S."/>
            <person name="Banfield J.F."/>
        </authorList>
    </citation>
    <scope>NUCLEOTIDE SEQUENCE [LARGE SCALE GENOMIC DNA]</scope>
    <source>
        <strain evidence="12">RIFCSPLOWO2_12_FULL_64_10</strain>
    </source>
</reference>
<evidence type="ECO:0000256" key="6">
    <source>
        <dbReference type="ARBA" id="ARBA00022670"/>
    </source>
</evidence>
<dbReference type="InterPro" id="IPR052170">
    <property type="entry name" value="M29_Exopeptidase"/>
</dbReference>
<dbReference type="InterPro" id="IPR000787">
    <property type="entry name" value="Peptidase_M29"/>
</dbReference>
<accession>A0A1F6D274</accession>
<dbReference type="SUPFAM" id="SSF144052">
    <property type="entry name" value="Thermophilic metalloprotease-like"/>
    <property type="match status" value="1"/>
</dbReference>
<feature type="chain" id="PRO_5009523655" description="Aminopeptidase" evidence="10">
    <location>
        <begin position="27"/>
        <end position="401"/>
    </location>
</feature>
<comment type="cofactor">
    <cofactor evidence="2">
        <name>Mg(2+)</name>
        <dbReference type="ChEBI" id="CHEBI:18420"/>
    </cofactor>
</comment>
<keyword evidence="10" id="KW-0732">Signal</keyword>
<evidence type="ECO:0000256" key="9">
    <source>
        <dbReference type="ARBA" id="ARBA00023049"/>
    </source>
</evidence>
<dbReference type="GO" id="GO:0004177">
    <property type="term" value="F:aminopeptidase activity"/>
    <property type="evidence" value="ECO:0007669"/>
    <property type="project" value="UniProtKB-KW"/>
</dbReference>
<proteinExistence type="inferred from homology"/>
<dbReference type="PANTHER" id="PTHR34448">
    <property type="entry name" value="AMINOPEPTIDASE"/>
    <property type="match status" value="1"/>
</dbReference>
<evidence type="ECO:0000313" key="11">
    <source>
        <dbReference type="EMBL" id="OGG55420.1"/>
    </source>
</evidence>
<dbReference type="PANTHER" id="PTHR34448:SF1">
    <property type="entry name" value="BLL6088 PROTEIN"/>
    <property type="match status" value="1"/>
</dbReference>
<comment type="caution">
    <text evidence="11">The sequence shown here is derived from an EMBL/GenBank/DDBJ whole genome shotgun (WGS) entry which is preliminary data.</text>
</comment>
<evidence type="ECO:0000256" key="8">
    <source>
        <dbReference type="ARBA" id="ARBA00022801"/>
    </source>
</evidence>
<evidence type="ECO:0000256" key="7">
    <source>
        <dbReference type="ARBA" id="ARBA00022723"/>
    </source>
</evidence>
<keyword evidence="9" id="KW-0482">Metalloprotease</keyword>
<comment type="cofactor">
    <cofactor evidence="1">
        <name>Co(2+)</name>
        <dbReference type="ChEBI" id="CHEBI:48828"/>
    </cofactor>
</comment>
<evidence type="ECO:0000256" key="1">
    <source>
        <dbReference type="ARBA" id="ARBA00001941"/>
    </source>
</evidence>
<protein>
    <recommendedName>
        <fullName evidence="13">Aminopeptidase</fullName>
    </recommendedName>
</protein>
<gene>
    <name evidence="11" type="ORF">A3F84_05975</name>
</gene>
<comment type="cofactor">
    <cofactor evidence="3">
        <name>Zn(2+)</name>
        <dbReference type="ChEBI" id="CHEBI:29105"/>
    </cofactor>
</comment>
<dbReference type="GO" id="GO:0046872">
    <property type="term" value="F:metal ion binding"/>
    <property type="evidence" value="ECO:0007669"/>
    <property type="project" value="UniProtKB-KW"/>
</dbReference>
<evidence type="ECO:0000313" key="12">
    <source>
        <dbReference type="Proteomes" id="UP000178606"/>
    </source>
</evidence>
<evidence type="ECO:0000256" key="10">
    <source>
        <dbReference type="SAM" id="SignalP"/>
    </source>
</evidence>
<dbReference type="GO" id="GO:0006508">
    <property type="term" value="P:proteolysis"/>
    <property type="evidence" value="ECO:0007669"/>
    <property type="project" value="UniProtKB-KW"/>
</dbReference>
<organism evidence="11 12">
    <name type="scientific">Handelsmanbacteria sp. (strain RIFCSPLOWO2_12_FULL_64_10)</name>
    <dbReference type="NCBI Taxonomy" id="1817868"/>
    <lineage>
        <taxon>Bacteria</taxon>
        <taxon>Candidatus Handelsmaniibacteriota</taxon>
    </lineage>
</organism>
<dbReference type="InterPro" id="IPR035097">
    <property type="entry name" value="M29_N-terminal"/>
</dbReference>
<evidence type="ECO:0000256" key="5">
    <source>
        <dbReference type="ARBA" id="ARBA00022438"/>
    </source>
</evidence>
<evidence type="ECO:0000256" key="4">
    <source>
        <dbReference type="ARBA" id="ARBA00008236"/>
    </source>
</evidence>
<dbReference type="Proteomes" id="UP000178606">
    <property type="component" value="Unassembled WGS sequence"/>
</dbReference>
<comment type="similarity">
    <text evidence="4">Belongs to the peptidase M29 family.</text>
</comment>
<evidence type="ECO:0008006" key="13">
    <source>
        <dbReference type="Google" id="ProtNLM"/>
    </source>
</evidence>